<comment type="caution">
    <text evidence="1">The sequence shown here is derived from an EMBL/GenBank/DDBJ whole genome shotgun (WGS) entry which is preliminary data.</text>
</comment>
<organism evidence="1 2">
    <name type="scientific">Dioscorea alata</name>
    <name type="common">Purple yam</name>
    <dbReference type="NCBI Taxonomy" id="55571"/>
    <lineage>
        <taxon>Eukaryota</taxon>
        <taxon>Viridiplantae</taxon>
        <taxon>Streptophyta</taxon>
        <taxon>Embryophyta</taxon>
        <taxon>Tracheophyta</taxon>
        <taxon>Spermatophyta</taxon>
        <taxon>Magnoliopsida</taxon>
        <taxon>Liliopsida</taxon>
        <taxon>Dioscoreales</taxon>
        <taxon>Dioscoreaceae</taxon>
        <taxon>Dioscorea</taxon>
    </lineage>
</organism>
<accession>A0ACB7WMZ7</accession>
<gene>
    <name evidence="1" type="ORF">IHE45_03G090900</name>
</gene>
<keyword evidence="2" id="KW-1185">Reference proteome</keyword>
<dbReference type="EMBL" id="CM037013">
    <property type="protein sequence ID" value="KAH7689337.1"/>
    <property type="molecule type" value="Genomic_DNA"/>
</dbReference>
<evidence type="ECO:0000313" key="1">
    <source>
        <dbReference type="EMBL" id="KAH7689337.1"/>
    </source>
</evidence>
<evidence type="ECO:0000313" key="2">
    <source>
        <dbReference type="Proteomes" id="UP000827976"/>
    </source>
</evidence>
<proteinExistence type="predicted"/>
<protein>
    <submittedName>
        <fullName evidence="1">L domain-like protein</fullName>
    </submittedName>
</protein>
<name>A0ACB7WMZ7_DIOAL</name>
<reference evidence="2" key="1">
    <citation type="journal article" date="2022" name="Nat. Commun.">
        <title>Chromosome evolution and the genetic basis of agronomically important traits in greater yam.</title>
        <authorList>
            <person name="Bredeson J.V."/>
            <person name="Lyons J.B."/>
            <person name="Oniyinde I.O."/>
            <person name="Okereke N.R."/>
            <person name="Kolade O."/>
            <person name="Nnabue I."/>
            <person name="Nwadili C.O."/>
            <person name="Hribova E."/>
            <person name="Parker M."/>
            <person name="Nwogha J."/>
            <person name="Shu S."/>
            <person name="Carlson J."/>
            <person name="Kariba R."/>
            <person name="Muthemba S."/>
            <person name="Knop K."/>
            <person name="Barton G.J."/>
            <person name="Sherwood A.V."/>
            <person name="Lopez-Montes A."/>
            <person name="Asiedu R."/>
            <person name="Jamnadass R."/>
            <person name="Muchugi A."/>
            <person name="Goodstein D."/>
            <person name="Egesi C.N."/>
            <person name="Featherston J."/>
            <person name="Asfaw A."/>
            <person name="Simpson G.G."/>
            <person name="Dolezel J."/>
            <person name="Hendre P.S."/>
            <person name="Van Deynze A."/>
            <person name="Kumar P.L."/>
            <person name="Obidiegwu J.E."/>
            <person name="Bhattacharjee R."/>
            <person name="Rokhsar D.S."/>
        </authorList>
    </citation>
    <scope>NUCLEOTIDE SEQUENCE [LARGE SCALE GENOMIC DNA]</scope>
    <source>
        <strain evidence="2">cv. TDa95/00328</strain>
    </source>
</reference>
<sequence>MATLHALYLLHLIHCNELSSVEGLQAFPSLRRLIISYCPKFSCWCMEEMPTLCDIDINSCQDLTSLPAWLHRLPSLEKLRICQCPKFDSLPEGGLPFSLETLEIINCNPGLMERCQQEQSPEWLMIQHIPYRRYIS</sequence>
<dbReference type="Proteomes" id="UP000827976">
    <property type="component" value="Chromosome 3"/>
</dbReference>